<dbReference type="Proteomes" id="UP000750711">
    <property type="component" value="Unassembled WGS sequence"/>
</dbReference>
<dbReference type="EMBL" id="JAGHQM010001209">
    <property type="protein sequence ID" value="KAH0556145.1"/>
    <property type="molecule type" value="Genomic_DNA"/>
</dbReference>
<reference evidence="2" key="1">
    <citation type="submission" date="2021-03" db="EMBL/GenBank/DDBJ databases">
        <title>Comparative genomics and phylogenomic investigation of the class Geoglossomycetes provide insights into ecological specialization and systematics.</title>
        <authorList>
            <person name="Melie T."/>
            <person name="Pirro S."/>
            <person name="Miller A.N."/>
            <person name="Quandt A."/>
        </authorList>
    </citation>
    <scope>NUCLEOTIDE SEQUENCE</scope>
    <source>
        <strain evidence="2">CAQ_001_2017</strain>
    </source>
</reference>
<dbReference type="SUPFAM" id="SSF56112">
    <property type="entry name" value="Protein kinase-like (PK-like)"/>
    <property type="match status" value="1"/>
</dbReference>
<name>A0A9P8L8A1_9PEZI</name>
<proteinExistence type="predicted"/>
<comment type="caution">
    <text evidence="2">The sequence shown here is derived from an EMBL/GenBank/DDBJ whole genome shotgun (WGS) entry which is preliminary data.</text>
</comment>
<dbReference type="Gene3D" id="3.90.1200.10">
    <property type="match status" value="1"/>
</dbReference>
<accession>A0A9P8L8A1</accession>
<protein>
    <recommendedName>
        <fullName evidence="1">Aminoglycoside phosphotransferase domain-containing protein</fullName>
    </recommendedName>
</protein>
<evidence type="ECO:0000313" key="3">
    <source>
        <dbReference type="Proteomes" id="UP000750711"/>
    </source>
</evidence>
<organism evidence="2 3">
    <name type="scientific">Trichoglossum hirsutum</name>
    <dbReference type="NCBI Taxonomy" id="265104"/>
    <lineage>
        <taxon>Eukaryota</taxon>
        <taxon>Fungi</taxon>
        <taxon>Dikarya</taxon>
        <taxon>Ascomycota</taxon>
        <taxon>Pezizomycotina</taxon>
        <taxon>Geoglossomycetes</taxon>
        <taxon>Geoglossales</taxon>
        <taxon>Geoglossaceae</taxon>
        <taxon>Trichoglossum</taxon>
    </lineage>
</organism>
<evidence type="ECO:0000313" key="2">
    <source>
        <dbReference type="EMBL" id="KAH0556145.1"/>
    </source>
</evidence>
<dbReference type="InterPro" id="IPR051678">
    <property type="entry name" value="AGP_Transferase"/>
</dbReference>
<dbReference type="PANTHER" id="PTHR21310:SF37">
    <property type="entry name" value="AMINOGLYCOSIDE PHOSPHOTRANSFERASE DOMAIN-CONTAINING PROTEIN"/>
    <property type="match status" value="1"/>
</dbReference>
<keyword evidence="3" id="KW-1185">Reference proteome</keyword>
<evidence type="ECO:0000259" key="1">
    <source>
        <dbReference type="Pfam" id="PF01636"/>
    </source>
</evidence>
<dbReference type="Pfam" id="PF01636">
    <property type="entry name" value="APH"/>
    <property type="match status" value="1"/>
</dbReference>
<sequence length="461" mass="52984">MAGHSNLQRSNMDFDDIVLLQRDSDRYAWNEKGARSIPAVCNLASQIRNSRPCHVVNLSCGSFNFCFKVLFPDDNVQWMVRFPIPGKAMFPEEKLRGEVATMGFIKKMTSIPVPTVVAFGTADDDTTGLGPFIITEFIEGRLLKDVLGVRLDNGDRILRPDINDDTLKVVYRQIADIMLELWKHDFDLIGALSPDGDSWSIKSRPITLKMNEIARCGNVFAGHPEPFSTAKEYLLELANQNMLHLEKQRNSTEDEEDAQRKYIFRRLFLSATRYLISPSHDNGPFKLFCDDFCPGNILVDSTLKITSVIDWEYTYAAPVQFLSAPWRSLLLLQPAAWDSDHDKLFRSKFELFLGVLKEQEETVCPNRLSLSTLMQQSADDMTFWYNEAARDSFSFEDIYWPRLDRFFFNDGVERRIFMSREGIQNGLAEFVNSKMEQLQQYTTELEEQKKKDSALHVATTH</sequence>
<gene>
    <name evidence="2" type="ORF">GP486_005925</name>
</gene>
<dbReference type="AlphaFoldDB" id="A0A9P8L8A1"/>
<dbReference type="InterPro" id="IPR011009">
    <property type="entry name" value="Kinase-like_dom_sf"/>
</dbReference>
<dbReference type="InterPro" id="IPR002575">
    <property type="entry name" value="Aminoglycoside_PTrfase"/>
</dbReference>
<feature type="domain" description="Aminoglycoside phosphotransferase" evidence="1">
    <location>
        <begin position="78"/>
        <end position="318"/>
    </location>
</feature>
<dbReference type="PANTHER" id="PTHR21310">
    <property type="entry name" value="AMINOGLYCOSIDE PHOSPHOTRANSFERASE-RELATED-RELATED"/>
    <property type="match status" value="1"/>
</dbReference>